<comment type="caution">
    <text evidence="2">The sequence shown here is derived from an EMBL/GenBank/DDBJ whole genome shotgun (WGS) entry which is preliminary data.</text>
</comment>
<accession>A0AA40G0N3</accession>
<evidence type="ECO:0000313" key="2">
    <source>
        <dbReference type="EMBL" id="KAK1128899.1"/>
    </source>
</evidence>
<name>A0AA40G0N3_9HYME</name>
<proteinExistence type="predicted"/>
<reference evidence="2" key="1">
    <citation type="submission" date="2021-10" db="EMBL/GenBank/DDBJ databases">
        <title>Melipona bicolor Genome sequencing and assembly.</title>
        <authorList>
            <person name="Araujo N.S."/>
            <person name="Arias M.C."/>
        </authorList>
    </citation>
    <scope>NUCLEOTIDE SEQUENCE</scope>
    <source>
        <strain evidence="2">USP_2M_L1-L4_2017</strain>
        <tissue evidence="2">Whole body</tissue>
    </source>
</reference>
<dbReference type="Proteomes" id="UP001177670">
    <property type="component" value="Unassembled WGS sequence"/>
</dbReference>
<dbReference type="EMBL" id="JAHYIQ010000009">
    <property type="protein sequence ID" value="KAK1128899.1"/>
    <property type="molecule type" value="Genomic_DNA"/>
</dbReference>
<protein>
    <submittedName>
        <fullName evidence="2">Uncharacterized protein</fullName>
    </submittedName>
</protein>
<sequence>MVAGIREISGRILIFDTLSASTSAKWSFIKSSRAREDAGEDPVSIKSRRGREMTGITEEDAGGFPGSAFGFILERQQMAGQAGSVQQFHGESVASRSLFCSLPMGHEFENNRNYDDWALRTIADRSP</sequence>
<organism evidence="2 3">
    <name type="scientific">Melipona bicolor</name>
    <dbReference type="NCBI Taxonomy" id="60889"/>
    <lineage>
        <taxon>Eukaryota</taxon>
        <taxon>Metazoa</taxon>
        <taxon>Ecdysozoa</taxon>
        <taxon>Arthropoda</taxon>
        <taxon>Hexapoda</taxon>
        <taxon>Insecta</taxon>
        <taxon>Pterygota</taxon>
        <taxon>Neoptera</taxon>
        <taxon>Endopterygota</taxon>
        <taxon>Hymenoptera</taxon>
        <taxon>Apocrita</taxon>
        <taxon>Aculeata</taxon>
        <taxon>Apoidea</taxon>
        <taxon>Anthophila</taxon>
        <taxon>Apidae</taxon>
        <taxon>Melipona</taxon>
    </lineage>
</organism>
<evidence type="ECO:0000313" key="3">
    <source>
        <dbReference type="Proteomes" id="UP001177670"/>
    </source>
</evidence>
<feature type="region of interest" description="Disordered" evidence="1">
    <location>
        <begin position="33"/>
        <end position="62"/>
    </location>
</feature>
<gene>
    <name evidence="2" type="ORF">K0M31_020037</name>
</gene>
<keyword evidence="3" id="KW-1185">Reference proteome</keyword>
<dbReference type="AlphaFoldDB" id="A0AA40G0N3"/>
<evidence type="ECO:0000256" key="1">
    <source>
        <dbReference type="SAM" id="MobiDB-lite"/>
    </source>
</evidence>